<dbReference type="AlphaFoldDB" id="A0A545TD84"/>
<dbReference type="EMBL" id="VIKR01000002">
    <property type="protein sequence ID" value="TQV75175.1"/>
    <property type="molecule type" value="Genomic_DNA"/>
</dbReference>
<keyword evidence="2" id="KW-1185">Reference proteome</keyword>
<reference evidence="1 2" key="1">
    <citation type="submission" date="2019-06" db="EMBL/GenBank/DDBJ databases">
        <title>Draft genome of Aliikangiella marina GYP-15.</title>
        <authorList>
            <person name="Wang G."/>
        </authorList>
    </citation>
    <scope>NUCLEOTIDE SEQUENCE [LARGE SCALE GENOMIC DNA]</scope>
    <source>
        <strain evidence="1 2">GYP-15</strain>
    </source>
</reference>
<protein>
    <submittedName>
        <fullName evidence="1">Uncharacterized protein</fullName>
    </submittedName>
</protein>
<dbReference type="RefSeq" id="WP_142941792.1">
    <property type="nucleotide sequence ID" value="NZ_VIKR01000002.1"/>
</dbReference>
<dbReference type="OrthoDB" id="9814037at2"/>
<organism evidence="1 2">
    <name type="scientific">Aliikangiella marina</name>
    <dbReference type="NCBI Taxonomy" id="1712262"/>
    <lineage>
        <taxon>Bacteria</taxon>
        <taxon>Pseudomonadati</taxon>
        <taxon>Pseudomonadota</taxon>
        <taxon>Gammaproteobacteria</taxon>
        <taxon>Oceanospirillales</taxon>
        <taxon>Pleioneaceae</taxon>
        <taxon>Aliikangiella</taxon>
    </lineage>
</organism>
<sequence length="179" mass="20618">MQCPKCKNSDLKPTKIDEGLSAMGCGRCNGAFISLLYYRDWAEHAGEMHDAPTVELLKGFESEDSAAALSCPKCSRLMTKYRISGCSNNRLDLCTSCDEAWLDGGEWELLKALELSTEMPMVFSEQWQRQVRDTVSEEARRERFTRILGADDLEKAHEFRQWIKDHPKRNDIMFYVNHE</sequence>
<dbReference type="Proteomes" id="UP000317839">
    <property type="component" value="Unassembled WGS sequence"/>
</dbReference>
<evidence type="ECO:0000313" key="1">
    <source>
        <dbReference type="EMBL" id="TQV75175.1"/>
    </source>
</evidence>
<name>A0A545TD84_9GAMM</name>
<proteinExistence type="predicted"/>
<accession>A0A545TD84</accession>
<comment type="caution">
    <text evidence="1">The sequence shown here is derived from an EMBL/GenBank/DDBJ whole genome shotgun (WGS) entry which is preliminary data.</text>
</comment>
<gene>
    <name evidence="1" type="ORF">FLL45_09560</name>
</gene>
<evidence type="ECO:0000313" key="2">
    <source>
        <dbReference type="Proteomes" id="UP000317839"/>
    </source>
</evidence>